<keyword evidence="4" id="KW-1185">Reference proteome</keyword>
<dbReference type="Gene3D" id="3.80.10.10">
    <property type="entry name" value="Ribonuclease Inhibitor"/>
    <property type="match status" value="1"/>
</dbReference>
<dbReference type="SUPFAM" id="SSF52540">
    <property type="entry name" value="P-loop containing nucleoside triphosphate hydrolases"/>
    <property type="match status" value="1"/>
</dbReference>
<dbReference type="Gene3D" id="3.40.50.300">
    <property type="entry name" value="P-loop containing nucleotide triphosphate hydrolases"/>
    <property type="match status" value="1"/>
</dbReference>
<dbReference type="InterPro" id="IPR027417">
    <property type="entry name" value="P-loop_NTPase"/>
</dbReference>
<evidence type="ECO:0000313" key="4">
    <source>
        <dbReference type="Proteomes" id="UP001289374"/>
    </source>
</evidence>
<reference evidence="3" key="2">
    <citation type="journal article" date="2024" name="Plant">
        <title>Genomic evolution and insights into agronomic trait innovations of Sesamum species.</title>
        <authorList>
            <person name="Miao H."/>
            <person name="Wang L."/>
            <person name="Qu L."/>
            <person name="Liu H."/>
            <person name="Sun Y."/>
            <person name="Le M."/>
            <person name="Wang Q."/>
            <person name="Wei S."/>
            <person name="Zheng Y."/>
            <person name="Lin W."/>
            <person name="Duan Y."/>
            <person name="Cao H."/>
            <person name="Xiong S."/>
            <person name="Wang X."/>
            <person name="Wei L."/>
            <person name="Li C."/>
            <person name="Ma Q."/>
            <person name="Ju M."/>
            <person name="Zhao R."/>
            <person name="Li G."/>
            <person name="Mu C."/>
            <person name="Tian Q."/>
            <person name="Mei H."/>
            <person name="Zhang T."/>
            <person name="Gao T."/>
            <person name="Zhang H."/>
        </authorList>
    </citation>
    <scope>NUCLEOTIDE SEQUENCE</scope>
    <source>
        <strain evidence="3">K16</strain>
    </source>
</reference>
<accession>A0AAE2BR23</accession>
<dbReference type="PANTHER" id="PTHR15140">
    <property type="entry name" value="TUBULIN-SPECIFIC CHAPERONE E"/>
    <property type="match status" value="1"/>
</dbReference>
<comment type="caution">
    <text evidence="3">The sequence shown here is derived from an EMBL/GenBank/DDBJ whole genome shotgun (WGS) entry which is preliminary data.</text>
</comment>
<evidence type="ECO:0000256" key="1">
    <source>
        <dbReference type="SAM" id="Coils"/>
    </source>
</evidence>
<dbReference type="Gene3D" id="1.20.5.4130">
    <property type="match status" value="1"/>
</dbReference>
<feature type="coiled-coil region" evidence="1">
    <location>
        <begin position="107"/>
        <end position="134"/>
    </location>
</feature>
<dbReference type="AlphaFoldDB" id="A0AAE2BR23"/>
<dbReference type="InterPro" id="IPR002182">
    <property type="entry name" value="NB-ARC"/>
</dbReference>
<dbReference type="PANTHER" id="PTHR15140:SF33">
    <property type="entry name" value="LATE BLIGHT RESISTANCE PROTEIN HOMOLOG R1A-3 ISOFORM X1"/>
    <property type="match status" value="1"/>
</dbReference>
<gene>
    <name evidence="3" type="ORF">Sango_1622500</name>
</gene>
<dbReference type="InterPro" id="IPR032675">
    <property type="entry name" value="LRR_dom_sf"/>
</dbReference>
<dbReference type="SUPFAM" id="SSF52058">
    <property type="entry name" value="L domain-like"/>
    <property type="match status" value="1"/>
</dbReference>
<keyword evidence="1" id="KW-0175">Coiled coil</keyword>
<organism evidence="3 4">
    <name type="scientific">Sesamum angolense</name>
    <dbReference type="NCBI Taxonomy" id="2727404"/>
    <lineage>
        <taxon>Eukaryota</taxon>
        <taxon>Viridiplantae</taxon>
        <taxon>Streptophyta</taxon>
        <taxon>Embryophyta</taxon>
        <taxon>Tracheophyta</taxon>
        <taxon>Spermatophyta</taxon>
        <taxon>Magnoliopsida</taxon>
        <taxon>eudicotyledons</taxon>
        <taxon>Gunneridae</taxon>
        <taxon>Pentapetalae</taxon>
        <taxon>asterids</taxon>
        <taxon>lamiids</taxon>
        <taxon>Lamiales</taxon>
        <taxon>Pedaliaceae</taxon>
        <taxon>Sesamum</taxon>
    </lineage>
</organism>
<feature type="domain" description="NB-ARC" evidence="2">
    <location>
        <begin position="199"/>
        <end position="276"/>
    </location>
</feature>
<evidence type="ECO:0000313" key="3">
    <source>
        <dbReference type="EMBL" id="KAK4394682.1"/>
    </source>
</evidence>
<dbReference type="GO" id="GO:0043531">
    <property type="term" value="F:ADP binding"/>
    <property type="evidence" value="ECO:0007669"/>
    <property type="project" value="InterPro"/>
</dbReference>
<sequence length="623" mass="71754">MAVAAYSSLVSLMHVLCNIQHPARRHRLHLDRKQIGTLRETVRFLQEFLEVHSQRKSQEMQDLAMQISVVADEAEDTINLYVVDQLCEGPKSRSHVMTTLSSFCQDIDKVIEKLDSFKRELMLVEEKRARLQGEKPVSSVPVCSSTVLPSMNAWKEKHKSSTMVGFDERLERVMDELTVHKCDLQILPIVGMGESRLREILVHLLNDGKNQEDNETLAELGQRLYKSLCGRRNLIVMDDVWSIDVWDDLKRLFPDNKNGSRILVTTRLSNVAVSLGSKTLYDGIFGRKGLPLAIVAIGGLLANSKMTREDWEFVAENIPHTWLFLMWSLSNQDIPKGTSISSPPLLAINVSSRILVCDVCRIRYPKLIRLRSVMVMDTVDDQSFEEFQQPTELRYLSVKCFRGLNLTLSTILNFRCPTDVLERILNLKKLEILYDYPSKEWSYYCLHNLPHLHKLESLSLQCERFFLKNITFPHTLKKLTLKKCGIPWEDITAIGSLPNLEVRKLYYNAFEGREWNPVEGEFLRLRFLLMKDVDVVSWEAEKTNFPNLESLVLEDIINLMEIPLGIGEIETLHLIHLVNCSDSIINSAKYILEEQQSLGNEALQVHIQSKEKYDEMVPKYRPP</sequence>
<evidence type="ECO:0000259" key="2">
    <source>
        <dbReference type="Pfam" id="PF00931"/>
    </source>
</evidence>
<name>A0AAE2BR23_9LAMI</name>
<protein>
    <submittedName>
        <fullName evidence="3">ToMV resistance protein Tm-2(2)</fullName>
    </submittedName>
</protein>
<proteinExistence type="predicted"/>
<dbReference type="Proteomes" id="UP001289374">
    <property type="component" value="Unassembled WGS sequence"/>
</dbReference>
<dbReference type="Pfam" id="PF00931">
    <property type="entry name" value="NB-ARC"/>
    <property type="match status" value="1"/>
</dbReference>
<reference evidence="3" key="1">
    <citation type="submission" date="2020-06" db="EMBL/GenBank/DDBJ databases">
        <authorList>
            <person name="Li T."/>
            <person name="Hu X."/>
            <person name="Zhang T."/>
            <person name="Song X."/>
            <person name="Zhang H."/>
            <person name="Dai N."/>
            <person name="Sheng W."/>
            <person name="Hou X."/>
            <person name="Wei L."/>
        </authorList>
    </citation>
    <scope>NUCLEOTIDE SEQUENCE</scope>
    <source>
        <strain evidence="3">K16</strain>
        <tissue evidence="3">Leaf</tissue>
    </source>
</reference>
<dbReference type="EMBL" id="JACGWL010000009">
    <property type="protein sequence ID" value="KAK4394682.1"/>
    <property type="molecule type" value="Genomic_DNA"/>
</dbReference>